<accession>A0ABR0TEN5</accession>
<reference evidence="2 3" key="1">
    <citation type="submission" date="2023-11" db="EMBL/GenBank/DDBJ databases">
        <title>Draft genome sequence and annotation of the polyextremotolerant black yeast-like fungus Aureobasidium pullulans NRRL 62042.</title>
        <authorList>
            <person name="Dielentheis-Frenken M.R.E."/>
            <person name="Wibberg D."/>
            <person name="Blank L.M."/>
            <person name="Tiso T."/>
        </authorList>
    </citation>
    <scope>NUCLEOTIDE SEQUENCE [LARGE SCALE GENOMIC DNA]</scope>
    <source>
        <strain evidence="2 3">NRRL 62042</strain>
    </source>
</reference>
<organism evidence="2 3">
    <name type="scientific">Aureobasidium pullulans</name>
    <name type="common">Black yeast</name>
    <name type="synonym">Pullularia pullulans</name>
    <dbReference type="NCBI Taxonomy" id="5580"/>
    <lineage>
        <taxon>Eukaryota</taxon>
        <taxon>Fungi</taxon>
        <taxon>Dikarya</taxon>
        <taxon>Ascomycota</taxon>
        <taxon>Pezizomycotina</taxon>
        <taxon>Dothideomycetes</taxon>
        <taxon>Dothideomycetidae</taxon>
        <taxon>Dothideales</taxon>
        <taxon>Saccotheciaceae</taxon>
        <taxon>Aureobasidium</taxon>
    </lineage>
</organism>
<keyword evidence="3" id="KW-1185">Reference proteome</keyword>
<feature type="region of interest" description="Disordered" evidence="1">
    <location>
        <begin position="197"/>
        <end position="282"/>
    </location>
</feature>
<evidence type="ECO:0000313" key="2">
    <source>
        <dbReference type="EMBL" id="KAK6002694.1"/>
    </source>
</evidence>
<evidence type="ECO:0000313" key="3">
    <source>
        <dbReference type="Proteomes" id="UP001341245"/>
    </source>
</evidence>
<gene>
    <name evidence="2" type="ORF">QM012_001444</name>
</gene>
<dbReference type="EMBL" id="JASGXD010000011">
    <property type="protein sequence ID" value="KAK6002694.1"/>
    <property type="molecule type" value="Genomic_DNA"/>
</dbReference>
<feature type="compositionally biased region" description="Basic residues" evidence="1">
    <location>
        <begin position="228"/>
        <end position="238"/>
    </location>
</feature>
<evidence type="ECO:0000256" key="1">
    <source>
        <dbReference type="SAM" id="MobiDB-lite"/>
    </source>
</evidence>
<name>A0ABR0TEN5_AURPU</name>
<proteinExistence type="predicted"/>
<feature type="compositionally biased region" description="Polar residues" evidence="1">
    <location>
        <begin position="197"/>
        <end position="217"/>
    </location>
</feature>
<sequence>MNVRLTLSDPSVKELAKASCVHEKYYDALTKLQEWNDNIRRTAVWRRRNESLLKAMRNGSAVDLAEFDGANAHQTYLGLKARYCISNNQRVQALYEEDLMLTTTELADAPRDIADSLQSAFNQYNQLVSRNVEQSLPENFLKMEFLMSLDSAYDDWRKELLKEQNVLALDQGSSLTFNELVDLVIIERARLLQEQTDNNASNSTVSSQQPLKRNISQVDEPAQPDLHKPRRSSPHNRGKHMDPHPESESEAENEVEEQISAGDGVYLSAKKETRDDNRATVENSRGDAVTAYYVEVNVQMEVVTAGRDPVNKRHSKECNPGTDGHHHIHIRDLNSEDHKRLQPNYQRYEGKLIIGPRGKAKIFKISRFGPSHRVTGRNLQIKLMQSRRKSYVVGMTFWGNGKMFVTLPAPVTSDPSGKALEFAGLQ</sequence>
<feature type="compositionally biased region" description="Basic and acidic residues" evidence="1">
    <location>
        <begin position="269"/>
        <end position="279"/>
    </location>
</feature>
<dbReference type="Proteomes" id="UP001341245">
    <property type="component" value="Unassembled WGS sequence"/>
</dbReference>
<protein>
    <submittedName>
        <fullName evidence="2">Uncharacterized protein</fullName>
    </submittedName>
</protein>
<feature type="compositionally biased region" description="Acidic residues" evidence="1">
    <location>
        <begin position="248"/>
        <end position="257"/>
    </location>
</feature>
<comment type="caution">
    <text evidence="2">The sequence shown here is derived from an EMBL/GenBank/DDBJ whole genome shotgun (WGS) entry which is preliminary data.</text>
</comment>